<comment type="caution">
    <text evidence="2">The sequence shown here is derived from an EMBL/GenBank/DDBJ whole genome shotgun (WGS) entry which is preliminary data.</text>
</comment>
<dbReference type="Gene3D" id="3.40.50.11590">
    <property type="match status" value="1"/>
</dbReference>
<evidence type="ECO:0000313" key="2">
    <source>
        <dbReference type="EMBL" id="MFD0921949.1"/>
    </source>
</evidence>
<evidence type="ECO:0000313" key="3">
    <source>
        <dbReference type="Proteomes" id="UP001597018"/>
    </source>
</evidence>
<proteinExistence type="predicted"/>
<accession>A0ABW3FVT6</accession>
<reference evidence="3" key="1">
    <citation type="journal article" date="2019" name="Int. J. Syst. Evol. Microbiol.">
        <title>The Global Catalogue of Microorganisms (GCM) 10K type strain sequencing project: providing services to taxonomists for standard genome sequencing and annotation.</title>
        <authorList>
            <consortium name="The Broad Institute Genomics Platform"/>
            <consortium name="The Broad Institute Genome Sequencing Center for Infectious Disease"/>
            <person name="Wu L."/>
            <person name="Ma J."/>
        </authorList>
    </citation>
    <scope>NUCLEOTIDE SEQUENCE [LARGE SCALE GENOMIC DNA]</scope>
    <source>
        <strain evidence="3">CCUG 56401</strain>
    </source>
</reference>
<name>A0ABW3FVT6_9PSEU</name>
<dbReference type="EMBL" id="JBHTIW010000016">
    <property type="protein sequence ID" value="MFD0921949.1"/>
    <property type="molecule type" value="Genomic_DNA"/>
</dbReference>
<dbReference type="SUPFAM" id="SSF159713">
    <property type="entry name" value="Dhaf3308-like"/>
    <property type="match status" value="1"/>
</dbReference>
<evidence type="ECO:0000259" key="1">
    <source>
        <dbReference type="Pfam" id="PF04016"/>
    </source>
</evidence>
<dbReference type="InterPro" id="IPR007161">
    <property type="entry name" value="DUF364"/>
</dbReference>
<sequence length="267" mass="29066">MTPRCLDDVVRGVRTGPLGDRLDTPVGLGFLTQQAVRHASRDRSYRNHVLSLRIEDAVGSCSVEPGELTEDVIFDCLGTPARRLLDHPSEAVRVAALDAYLQWLRPHRDHAEAVVLDRGSTLDKSLRRAAAVVDLLPPEPGRVLVVGVVNSLLHHLRTRGIGYVACDRKGGRTEWDEEIRTDAAGALDDCDAVLASGMVLGNGTFAALLDHVRATGKPFVLFAQTASAVLPCFLDSGVTAVSAEPYPFFWLDGGQSTIYRYRAGERR</sequence>
<dbReference type="Proteomes" id="UP001597018">
    <property type="component" value="Unassembled WGS sequence"/>
</dbReference>
<organism evidence="2 3">
    <name type="scientific">Saccharopolyspora rosea</name>
    <dbReference type="NCBI Taxonomy" id="524884"/>
    <lineage>
        <taxon>Bacteria</taxon>
        <taxon>Bacillati</taxon>
        <taxon>Actinomycetota</taxon>
        <taxon>Actinomycetes</taxon>
        <taxon>Pseudonocardiales</taxon>
        <taxon>Pseudonocardiaceae</taxon>
        <taxon>Saccharopolyspora</taxon>
    </lineage>
</organism>
<dbReference type="Pfam" id="PF04016">
    <property type="entry name" value="DUF364"/>
    <property type="match status" value="1"/>
</dbReference>
<keyword evidence="3" id="KW-1185">Reference proteome</keyword>
<feature type="domain" description="Putative heavy-metal chelation" evidence="1">
    <location>
        <begin position="141"/>
        <end position="242"/>
    </location>
</feature>
<protein>
    <submittedName>
        <fullName evidence="2">Rossmann-like domain-containing protein</fullName>
    </submittedName>
</protein>
<gene>
    <name evidence="2" type="ORF">ACFQ16_19570</name>
</gene>
<dbReference type="RefSeq" id="WP_263253345.1">
    <property type="nucleotide sequence ID" value="NZ_BAABLT010000051.1"/>
</dbReference>